<dbReference type="EMBL" id="SLXQ01000010">
    <property type="protein sequence ID" value="TCP48543.1"/>
    <property type="molecule type" value="Genomic_DNA"/>
</dbReference>
<accession>A0A4R2QH21</accession>
<evidence type="ECO:0000256" key="1">
    <source>
        <dbReference type="SAM" id="MobiDB-lite"/>
    </source>
</evidence>
<organism evidence="2 3">
    <name type="scientific">Tamaricihabitans halophyticus</name>
    <dbReference type="NCBI Taxonomy" id="1262583"/>
    <lineage>
        <taxon>Bacteria</taxon>
        <taxon>Bacillati</taxon>
        <taxon>Actinomycetota</taxon>
        <taxon>Actinomycetes</taxon>
        <taxon>Pseudonocardiales</taxon>
        <taxon>Pseudonocardiaceae</taxon>
        <taxon>Tamaricihabitans</taxon>
    </lineage>
</organism>
<reference evidence="2 3" key="1">
    <citation type="submission" date="2019-03" db="EMBL/GenBank/DDBJ databases">
        <title>Genomic Encyclopedia of Type Strains, Phase IV (KMG-IV): sequencing the most valuable type-strain genomes for metagenomic binning, comparative biology and taxonomic classification.</title>
        <authorList>
            <person name="Goeker M."/>
        </authorList>
    </citation>
    <scope>NUCLEOTIDE SEQUENCE [LARGE SCALE GENOMIC DNA]</scope>
    <source>
        <strain evidence="2 3">DSM 45765</strain>
    </source>
</reference>
<keyword evidence="3" id="KW-1185">Reference proteome</keyword>
<evidence type="ECO:0000313" key="2">
    <source>
        <dbReference type="EMBL" id="TCP48543.1"/>
    </source>
</evidence>
<feature type="region of interest" description="Disordered" evidence="1">
    <location>
        <begin position="81"/>
        <end position="104"/>
    </location>
</feature>
<gene>
    <name evidence="2" type="ORF">EV191_110101</name>
</gene>
<dbReference type="AlphaFoldDB" id="A0A4R2QH21"/>
<dbReference type="RefSeq" id="WP_132878820.1">
    <property type="nucleotide sequence ID" value="NZ_SLXQ01000010.1"/>
</dbReference>
<feature type="compositionally biased region" description="Basic and acidic residues" evidence="1">
    <location>
        <begin position="1"/>
        <end position="14"/>
    </location>
</feature>
<sequence>MPENGHDGWIDRNVTEPVDWEQQAGPARPRHIREAEAAQLGPETPEKWRRVRAVAEAAGKAAPYVGAAGLVGYAATEDWDGDGHGDLVDLGDYGDSFGGWGGES</sequence>
<protein>
    <submittedName>
        <fullName evidence="2">Uncharacterized protein</fullName>
    </submittedName>
</protein>
<evidence type="ECO:0000313" key="3">
    <source>
        <dbReference type="Proteomes" id="UP000294911"/>
    </source>
</evidence>
<comment type="caution">
    <text evidence="2">The sequence shown here is derived from an EMBL/GenBank/DDBJ whole genome shotgun (WGS) entry which is preliminary data.</text>
</comment>
<proteinExistence type="predicted"/>
<feature type="region of interest" description="Disordered" evidence="1">
    <location>
        <begin position="1"/>
        <end position="30"/>
    </location>
</feature>
<name>A0A4R2QH21_9PSEU</name>
<dbReference type="Proteomes" id="UP000294911">
    <property type="component" value="Unassembled WGS sequence"/>
</dbReference>